<proteinExistence type="predicted"/>
<dbReference type="Pfam" id="PF04246">
    <property type="entry name" value="RseC_MucC"/>
    <property type="match status" value="1"/>
</dbReference>
<dbReference type="InterPro" id="IPR007359">
    <property type="entry name" value="SigmaE_reg_RseC_MucC"/>
</dbReference>
<dbReference type="PANTHER" id="PTHR35867">
    <property type="entry name" value="PROTEIN RSEC"/>
    <property type="match status" value="1"/>
</dbReference>
<name>A0A3B0Z1C1_9ZZZZ</name>
<sequence>MIEEQARVVAVEDGYALVETQRKSTCESCSVNKGCGTASLSKVFGRKAVQLRAVNHTNARVNQQVVIGIDEAWLVKGSFAAYMAPLLLMLLCAGIGEMIGARLWGGQTEGVTILAAMLGLAAGFIWLRRYTSNLRQRDVCQPEILRNVPSETRIEFKNNPGLNRQE</sequence>
<protein>
    <recommendedName>
        <fullName evidence="3">Sigma factor RpoE regulatory protein RseC</fullName>
    </recommendedName>
</protein>
<dbReference type="EMBL" id="UOFQ01000058">
    <property type="protein sequence ID" value="VAW87115.1"/>
    <property type="molecule type" value="Genomic_DNA"/>
</dbReference>
<dbReference type="InterPro" id="IPR026268">
    <property type="entry name" value="RseC"/>
</dbReference>
<feature type="transmembrane region" description="Helical" evidence="1">
    <location>
        <begin position="79"/>
        <end position="104"/>
    </location>
</feature>
<dbReference type="AlphaFoldDB" id="A0A3B0Z1C1"/>
<keyword evidence="1" id="KW-0812">Transmembrane</keyword>
<evidence type="ECO:0000313" key="2">
    <source>
        <dbReference type="EMBL" id="VAW87115.1"/>
    </source>
</evidence>
<feature type="transmembrane region" description="Helical" evidence="1">
    <location>
        <begin position="110"/>
        <end position="127"/>
    </location>
</feature>
<dbReference type="PIRSF" id="PIRSF004923">
    <property type="entry name" value="RseC"/>
    <property type="match status" value="1"/>
</dbReference>
<evidence type="ECO:0000256" key="1">
    <source>
        <dbReference type="SAM" id="Phobius"/>
    </source>
</evidence>
<evidence type="ECO:0008006" key="3">
    <source>
        <dbReference type="Google" id="ProtNLM"/>
    </source>
</evidence>
<accession>A0A3B0Z1C1</accession>
<reference evidence="2" key="1">
    <citation type="submission" date="2018-06" db="EMBL/GenBank/DDBJ databases">
        <authorList>
            <person name="Zhirakovskaya E."/>
        </authorList>
    </citation>
    <scope>NUCLEOTIDE SEQUENCE</scope>
</reference>
<dbReference type="PANTHER" id="PTHR35867:SF1">
    <property type="entry name" value="PROTEIN RSEC"/>
    <property type="match status" value="1"/>
</dbReference>
<organism evidence="2">
    <name type="scientific">hydrothermal vent metagenome</name>
    <dbReference type="NCBI Taxonomy" id="652676"/>
    <lineage>
        <taxon>unclassified sequences</taxon>
        <taxon>metagenomes</taxon>
        <taxon>ecological metagenomes</taxon>
    </lineage>
</organism>
<keyword evidence="1" id="KW-1133">Transmembrane helix</keyword>
<keyword evidence="1" id="KW-0472">Membrane</keyword>
<gene>
    <name evidence="2" type="ORF">MNBD_GAMMA17-1926</name>
</gene>